<evidence type="ECO:0000313" key="1">
    <source>
        <dbReference type="EMBL" id="CAL1291621.1"/>
    </source>
</evidence>
<evidence type="ECO:0000313" key="2">
    <source>
        <dbReference type="Proteomes" id="UP001497382"/>
    </source>
</evidence>
<dbReference type="EMBL" id="CAXIEN010000288">
    <property type="protein sequence ID" value="CAL1291621.1"/>
    <property type="molecule type" value="Genomic_DNA"/>
</dbReference>
<comment type="caution">
    <text evidence="1">The sequence shown here is derived from an EMBL/GenBank/DDBJ whole genome shotgun (WGS) entry which is preliminary data.</text>
</comment>
<name>A0AAV2B6Z6_9ARAC</name>
<dbReference type="AlphaFoldDB" id="A0AAV2B6Z6"/>
<dbReference type="Proteomes" id="UP001497382">
    <property type="component" value="Unassembled WGS sequence"/>
</dbReference>
<reference evidence="1 2" key="1">
    <citation type="submission" date="2024-04" db="EMBL/GenBank/DDBJ databases">
        <authorList>
            <person name="Rising A."/>
            <person name="Reimegard J."/>
            <person name="Sonavane S."/>
            <person name="Akerstrom W."/>
            <person name="Nylinder S."/>
            <person name="Hedman E."/>
            <person name="Kallberg Y."/>
        </authorList>
    </citation>
    <scope>NUCLEOTIDE SEQUENCE [LARGE SCALE GENOMIC DNA]</scope>
</reference>
<protein>
    <submittedName>
        <fullName evidence="1">Uncharacterized protein</fullName>
    </submittedName>
</protein>
<organism evidence="1 2">
    <name type="scientific">Larinioides sclopetarius</name>
    <dbReference type="NCBI Taxonomy" id="280406"/>
    <lineage>
        <taxon>Eukaryota</taxon>
        <taxon>Metazoa</taxon>
        <taxon>Ecdysozoa</taxon>
        <taxon>Arthropoda</taxon>
        <taxon>Chelicerata</taxon>
        <taxon>Arachnida</taxon>
        <taxon>Araneae</taxon>
        <taxon>Araneomorphae</taxon>
        <taxon>Entelegynae</taxon>
        <taxon>Araneoidea</taxon>
        <taxon>Araneidae</taxon>
        <taxon>Larinioides</taxon>
    </lineage>
</organism>
<accession>A0AAV2B6Z6</accession>
<proteinExistence type="predicted"/>
<keyword evidence="2" id="KW-1185">Reference proteome</keyword>
<sequence length="188" mass="21278">MSNARAFRSMEYEIKLVKAAKKAVGEFASRKLDPLTALGRRTFSAFLTPKTLGNDLRCSRHYGTSITGFFDCFRNGHRSIDGYFNRTAKCHSSVVVSPLFGDSLTDVTFILSHSFPKRFLPHFRSAAFHNIFIDFNWKNINCSPVTNYVQRFLFFTATTETDFTTTYTCPPTVTLVIFHNVVTLAADS</sequence>
<gene>
    <name evidence="1" type="ORF">LARSCL_LOCUS17185</name>
</gene>